<dbReference type="STRING" id="112901.SAMN04488500_101352"/>
<evidence type="ECO:0000256" key="1">
    <source>
        <dbReference type="ARBA" id="ARBA00004127"/>
    </source>
</evidence>
<dbReference type="EMBL" id="FWXI01000001">
    <property type="protein sequence ID" value="SMC35297.1"/>
    <property type="molecule type" value="Genomic_DNA"/>
</dbReference>
<keyword evidence="8" id="KW-1185">Reference proteome</keyword>
<evidence type="ECO:0000256" key="2">
    <source>
        <dbReference type="ARBA" id="ARBA00022692"/>
    </source>
</evidence>
<reference evidence="7 8" key="1">
    <citation type="submission" date="2017-04" db="EMBL/GenBank/DDBJ databases">
        <authorList>
            <person name="Afonso C.L."/>
            <person name="Miller P.J."/>
            <person name="Scott M.A."/>
            <person name="Spackman E."/>
            <person name="Goraichik I."/>
            <person name="Dimitrov K.M."/>
            <person name="Suarez D.L."/>
            <person name="Swayne D.E."/>
        </authorList>
    </citation>
    <scope>NUCLEOTIDE SEQUENCE [LARGE SCALE GENOMIC DNA]</scope>
    <source>
        <strain evidence="7 8">DSM 5090</strain>
    </source>
</reference>
<evidence type="ECO:0000256" key="3">
    <source>
        <dbReference type="ARBA" id="ARBA00022989"/>
    </source>
</evidence>
<keyword evidence="2 5" id="KW-0812">Transmembrane</keyword>
<proteinExistence type="predicted"/>
<feature type="transmembrane region" description="Helical" evidence="5">
    <location>
        <begin position="103"/>
        <end position="123"/>
    </location>
</feature>
<accession>A0A1W1YGI2</accession>
<dbReference type="RefSeq" id="WP_084573858.1">
    <property type="nucleotide sequence ID" value="NZ_CP155572.1"/>
</dbReference>
<keyword evidence="4 5" id="KW-0472">Membrane</keyword>
<protein>
    <recommendedName>
        <fullName evidence="6">DUF1232 domain-containing protein</fullName>
    </recommendedName>
</protein>
<dbReference type="Pfam" id="PF06803">
    <property type="entry name" value="DUF1232"/>
    <property type="match status" value="1"/>
</dbReference>
<dbReference type="AlphaFoldDB" id="A0A1W1YGI2"/>
<evidence type="ECO:0000256" key="4">
    <source>
        <dbReference type="ARBA" id="ARBA00023136"/>
    </source>
</evidence>
<name>A0A1W1YGI2_9FIRM</name>
<sequence length="129" mass="14614">MVKGAQIFRFGAWLKLLRDNAVILYYAWRHPLTPQYVKGLLAALLVYLVSPIDLLPDYLPFLGIADDAALVTGAMMYLTHLLPSSVLDESKRQSEKWGRRLPYIFGMLAVAAVAWIVLVIAIFKKVFFE</sequence>
<evidence type="ECO:0000313" key="8">
    <source>
        <dbReference type="Proteomes" id="UP000192738"/>
    </source>
</evidence>
<evidence type="ECO:0000313" key="7">
    <source>
        <dbReference type="EMBL" id="SMC35297.1"/>
    </source>
</evidence>
<comment type="subcellular location">
    <subcellularLocation>
        <location evidence="1">Endomembrane system</location>
        <topology evidence="1">Multi-pass membrane protein</topology>
    </subcellularLocation>
</comment>
<dbReference type="GO" id="GO:0012505">
    <property type="term" value="C:endomembrane system"/>
    <property type="evidence" value="ECO:0007669"/>
    <property type="project" value="UniProtKB-SubCell"/>
</dbReference>
<evidence type="ECO:0000256" key="5">
    <source>
        <dbReference type="SAM" id="Phobius"/>
    </source>
</evidence>
<organism evidence="7 8">
    <name type="scientific">Sporomusa malonica</name>
    <dbReference type="NCBI Taxonomy" id="112901"/>
    <lineage>
        <taxon>Bacteria</taxon>
        <taxon>Bacillati</taxon>
        <taxon>Bacillota</taxon>
        <taxon>Negativicutes</taxon>
        <taxon>Selenomonadales</taxon>
        <taxon>Sporomusaceae</taxon>
        <taxon>Sporomusa</taxon>
    </lineage>
</organism>
<feature type="domain" description="DUF1232" evidence="6">
    <location>
        <begin position="38"/>
        <end position="72"/>
    </location>
</feature>
<keyword evidence="3 5" id="KW-1133">Transmembrane helix</keyword>
<dbReference type="Proteomes" id="UP000192738">
    <property type="component" value="Unassembled WGS sequence"/>
</dbReference>
<dbReference type="InterPro" id="IPR010652">
    <property type="entry name" value="DUF1232"/>
</dbReference>
<dbReference type="OrthoDB" id="9800202at2"/>
<evidence type="ECO:0000259" key="6">
    <source>
        <dbReference type="Pfam" id="PF06803"/>
    </source>
</evidence>
<gene>
    <name evidence="7" type="ORF">SAMN04488500_101352</name>
</gene>